<feature type="transmembrane region" description="Helical" evidence="1">
    <location>
        <begin position="96"/>
        <end position="123"/>
    </location>
</feature>
<keyword evidence="1" id="KW-0472">Membrane</keyword>
<accession>A0A6G0I722</accession>
<comment type="caution">
    <text evidence="2">The sequence shown here is derived from an EMBL/GenBank/DDBJ whole genome shotgun (WGS) entry which is preliminary data.</text>
</comment>
<feature type="transmembrane region" description="Helical" evidence="1">
    <location>
        <begin position="191"/>
        <end position="211"/>
    </location>
</feature>
<keyword evidence="1" id="KW-1133">Transmembrane helix</keyword>
<reference evidence="2 3" key="1">
    <citation type="submission" date="2019-07" db="EMBL/GenBank/DDBJ databases">
        <title>Chromosome genome assembly for large yellow croaker.</title>
        <authorList>
            <person name="Xiao S."/>
        </authorList>
    </citation>
    <scope>NUCLEOTIDE SEQUENCE [LARGE SCALE GENOMIC DNA]</scope>
    <source>
        <strain evidence="2">JMULYC20181020</strain>
        <tissue evidence="2">Muscle</tissue>
    </source>
</reference>
<evidence type="ECO:0000256" key="1">
    <source>
        <dbReference type="SAM" id="Phobius"/>
    </source>
</evidence>
<sequence length="254" mass="28165">MNRKKMGRGAFKSLISTSKDLLCDKLSISSNRHVLNANRFKGQLGATIAVITSLIVGFLTIPNNILYFIDHKHSATTSGVWQREPSPSPRPDYEYAYIHAGIALITLGCLAMVVSIVLSYFAAKSKRKMHASEGSRWDPEYTKTSRTVMACLIMMNVELFMAVIAGCMELLYRPLISNASRLHNVECTIAVFNIVIYAMYVPTMVLTSTILKAKQESVPADVHRDILEAVNVPAPRDYVSGRSASPYNSHTSFI</sequence>
<dbReference type="Proteomes" id="UP000424527">
    <property type="component" value="Unassembled WGS sequence"/>
</dbReference>
<dbReference type="AlphaFoldDB" id="A0A6G0I722"/>
<dbReference type="EMBL" id="REGW02000013">
    <property type="protein sequence ID" value="KAE8287279.1"/>
    <property type="molecule type" value="Genomic_DNA"/>
</dbReference>
<feature type="transmembrane region" description="Helical" evidence="1">
    <location>
        <begin position="144"/>
        <end position="171"/>
    </location>
</feature>
<evidence type="ECO:0000313" key="3">
    <source>
        <dbReference type="Proteomes" id="UP000424527"/>
    </source>
</evidence>
<keyword evidence="1" id="KW-0812">Transmembrane</keyword>
<feature type="transmembrane region" description="Helical" evidence="1">
    <location>
        <begin position="44"/>
        <end position="69"/>
    </location>
</feature>
<gene>
    <name evidence="2" type="ORF">D5F01_LYC13317</name>
</gene>
<evidence type="ECO:0000313" key="2">
    <source>
        <dbReference type="EMBL" id="KAE8287279.1"/>
    </source>
</evidence>
<keyword evidence="3" id="KW-1185">Reference proteome</keyword>
<name>A0A6G0I722_LARCR</name>
<proteinExistence type="predicted"/>
<protein>
    <submittedName>
        <fullName evidence="2">Uncharacterized protein</fullName>
    </submittedName>
</protein>
<organism evidence="2 3">
    <name type="scientific">Larimichthys crocea</name>
    <name type="common">Large yellow croaker</name>
    <name type="synonym">Pseudosciaena crocea</name>
    <dbReference type="NCBI Taxonomy" id="215358"/>
    <lineage>
        <taxon>Eukaryota</taxon>
        <taxon>Metazoa</taxon>
        <taxon>Chordata</taxon>
        <taxon>Craniata</taxon>
        <taxon>Vertebrata</taxon>
        <taxon>Euteleostomi</taxon>
        <taxon>Actinopterygii</taxon>
        <taxon>Neopterygii</taxon>
        <taxon>Teleostei</taxon>
        <taxon>Neoteleostei</taxon>
        <taxon>Acanthomorphata</taxon>
        <taxon>Eupercaria</taxon>
        <taxon>Sciaenidae</taxon>
        <taxon>Larimichthys</taxon>
    </lineage>
</organism>